<evidence type="ECO:0000256" key="1">
    <source>
        <dbReference type="SAM" id="Phobius"/>
    </source>
</evidence>
<organism evidence="2">
    <name type="scientific">Arundo donax</name>
    <name type="common">Giant reed</name>
    <name type="synonym">Donax arundinaceus</name>
    <dbReference type="NCBI Taxonomy" id="35708"/>
    <lineage>
        <taxon>Eukaryota</taxon>
        <taxon>Viridiplantae</taxon>
        <taxon>Streptophyta</taxon>
        <taxon>Embryophyta</taxon>
        <taxon>Tracheophyta</taxon>
        <taxon>Spermatophyta</taxon>
        <taxon>Magnoliopsida</taxon>
        <taxon>Liliopsida</taxon>
        <taxon>Poales</taxon>
        <taxon>Poaceae</taxon>
        <taxon>PACMAD clade</taxon>
        <taxon>Arundinoideae</taxon>
        <taxon>Arundineae</taxon>
        <taxon>Arundo</taxon>
    </lineage>
</organism>
<dbReference type="AlphaFoldDB" id="A0A0A9GKU3"/>
<keyword evidence="1" id="KW-1133">Transmembrane helix</keyword>
<reference evidence="2" key="1">
    <citation type="submission" date="2014-09" db="EMBL/GenBank/DDBJ databases">
        <authorList>
            <person name="Magalhaes I.L.F."/>
            <person name="Oliveira U."/>
            <person name="Santos F.R."/>
            <person name="Vidigal T.H.D.A."/>
            <person name="Brescovit A.D."/>
            <person name="Santos A.J."/>
        </authorList>
    </citation>
    <scope>NUCLEOTIDE SEQUENCE</scope>
    <source>
        <tissue evidence="2">Shoot tissue taken approximately 20 cm above the soil surface</tissue>
    </source>
</reference>
<proteinExistence type="predicted"/>
<keyword evidence="1" id="KW-0472">Membrane</keyword>
<evidence type="ECO:0000313" key="2">
    <source>
        <dbReference type="EMBL" id="JAE24039.1"/>
    </source>
</evidence>
<dbReference type="EMBL" id="GBRH01173857">
    <property type="protein sequence ID" value="JAE24039.1"/>
    <property type="molecule type" value="Transcribed_RNA"/>
</dbReference>
<name>A0A0A9GKU3_ARUDO</name>
<protein>
    <submittedName>
        <fullName evidence="2">Uncharacterized protein</fullName>
    </submittedName>
</protein>
<feature type="transmembrane region" description="Helical" evidence="1">
    <location>
        <begin position="21"/>
        <end position="43"/>
    </location>
</feature>
<keyword evidence="1" id="KW-0812">Transmembrane</keyword>
<reference evidence="2" key="2">
    <citation type="journal article" date="2015" name="Data Brief">
        <title>Shoot transcriptome of the giant reed, Arundo donax.</title>
        <authorList>
            <person name="Barrero R.A."/>
            <person name="Guerrero F.D."/>
            <person name="Moolhuijzen P."/>
            <person name="Goolsby J.A."/>
            <person name="Tidwell J."/>
            <person name="Bellgard S.E."/>
            <person name="Bellgard M.I."/>
        </authorList>
    </citation>
    <scope>NUCLEOTIDE SEQUENCE</scope>
    <source>
        <tissue evidence="2">Shoot tissue taken approximately 20 cm above the soil surface</tissue>
    </source>
</reference>
<accession>A0A0A9GKU3</accession>
<sequence>MLWILNQVLLKSSYIWVNHSVVISVVYLIFLLQGVNCLISWHYGVVFI</sequence>